<sequence length="161" mass="18424">MILKSGGEELVSSPSYFWKLLLDFLVPISESRQLRTAIRRTGETYEEIGHLYAEQPKNDWEIIDNLMHDYRGLVGAFPGILAVHKGAQQKRKDIEKSGVGPIDIRQSVAQRTDVISYATCAEINHFHAERATDFQRSIKSFLTEQISFYQKVIFLSVFRCA</sequence>
<protein>
    <recommendedName>
        <fullName evidence="1">Sorting nexin protein WASP-binding domain-containing protein</fullName>
    </recommendedName>
</protein>
<feature type="domain" description="Sorting nexin protein WASP-binding" evidence="1">
    <location>
        <begin position="29"/>
        <end position="152"/>
    </location>
</feature>
<gene>
    <name evidence="2" type="ORF">QYM36_018372</name>
</gene>
<dbReference type="GO" id="GO:0005886">
    <property type="term" value="C:plasma membrane"/>
    <property type="evidence" value="ECO:0007669"/>
    <property type="project" value="TreeGrafter"/>
</dbReference>
<dbReference type="EMBL" id="JAVRJZ010000119">
    <property type="protein sequence ID" value="KAK2703089.1"/>
    <property type="molecule type" value="Genomic_DNA"/>
</dbReference>
<dbReference type="GO" id="GO:0035091">
    <property type="term" value="F:phosphatidylinositol binding"/>
    <property type="evidence" value="ECO:0007669"/>
    <property type="project" value="TreeGrafter"/>
</dbReference>
<keyword evidence="3" id="KW-1185">Reference proteome</keyword>
<proteinExistence type="predicted"/>
<evidence type="ECO:0000259" key="1">
    <source>
        <dbReference type="Pfam" id="PF10456"/>
    </source>
</evidence>
<organism evidence="2 3">
    <name type="scientific">Artemia franciscana</name>
    <name type="common">Brine shrimp</name>
    <name type="synonym">Artemia sanfranciscana</name>
    <dbReference type="NCBI Taxonomy" id="6661"/>
    <lineage>
        <taxon>Eukaryota</taxon>
        <taxon>Metazoa</taxon>
        <taxon>Ecdysozoa</taxon>
        <taxon>Arthropoda</taxon>
        <taxon>Crustacea</taxon>
        <taxon>Branchiopoda</taxon>
        <taxon>Anostraca</taxon>
        <taxon>Artemiidae</taxon>
        <taxon>Artemia</taxon>
    </lineage>
</organism>
<dbReference type="AlphaFoldDB" id="A0AA88H9M8"/>
<dbReference type="PANTHER" id="PTHR45827">
    <property type="entry name" value="SORTING NEXIN"/>
    <property type="match status" value="1"/>
</dbReference>
<evidence type="ECO:0000313" key="3">
    <source>
        <dbReference type="Proteomes" id="UP001187531"/>
    </source>
</evidence>
<dbReference type="PANTHER" id="PTHR45827:SF1">
    <property type="entry name" value="SORTING NEXIN"/>
    <property type="match status" value="1"/>
</dbReference>
<dbReference type="Gene3D" id="1.20.1270.60">
    <property type="entry name" value="Arfaptin homology (AH) domain/BAR domain"/>
    <property type="match status" value="1"/>
</dbReference>
<dbReference type="GO" id="GO:0031410">
    <property type="term" value="C:cytoplasmic vesicle"/>
    <property type="evidence" value="ECO:0007669"/>
    <property type="project" value="TreeGrafter"/>
</dbReference>
<dbReference type="Pfam" id="PF10456">
    <property type="entry name" value="BAR_3_WASP_bdg"/>
    <property type="match status" value="1"/>
</dbReference>
<dbReference type="GO" id="GO:0006897">
    <property type="term" value="P:endocytosis"/>
    <property type="evidence" value="ECO:0007669"/>
    <property type="project" value="TreeGrafter"/>
</dbReference>
<reference evidence="2" key="1">
    <citation type="submission" date="2023-07" db="EMBL/GenBank/DDBJ databases">
        <title>Chromosome-level genome assembly of Artemia franciscana.</title>
        <authorList>
            <person name="Jo E."/>
        </authorList>
    </citation>
    <scope>NUCLEOTIDE SEQUENCE</scope>
    <source>
        <tissue evidence="2">Whole body</tissue>
    </source>
</reference>
<accession>A0AA88H9M8</accession>
<dbReference type="GO" id="GO:0097320">
    <property type="term" value="P:plasma membrane tubulation"/>
    <property type="evidence" value="ECO:0007669"/>
    <property type="project" value="TreeGrafter"/>
</dbReference>
<dbReference type="GO" id="GO:0016197">
    <property type="term" value="P:endosomal transport"/>
    <property type="evidence" value="ECO:0007669"/>
    <property type="project" value="TreeGrafter"/>
</dbReference>
<dbReference type="InterPro" id="IPR027267">
    <property type="entry name" value="AH/BAR_dom_sf"/>
</dbReference>
<name>A0AA88H9M8_ARTSF</name>
<comment type="caution">
    <text evidence="2">The sequence shown here is derived from an EMBL/GenBank/DDBJ whole genome shotgun (WGS) entry which is preliminary data.</text>
</comment>
<dbReference type="Proteomes" id="UP001187531">
    <property type="component" value="Unassembled WGS sequence"/>
</dbReference>
<dbReference type="InterPro" id="IPR019497">
    <property type="entry name" value="Sorting_nexin_WASP-bd-dom"/>
</dbReference>
<evidence type="ECO:0000313" key="2">
    <source>
        <dbReference type="EMBL" id="KAK2703089.1"/>
    </source>
</evidence>